<feature type="transmembrane region" description="Helical" evidence="3">
    <location>
        <begin position="125"/>
        <end position="143"/>
    </location>
</feature>
<evidence type="ECO:0000259" key="4">
    <source>
        <dbReference type="Pfam" id="PF24924"/>
    </source>
</evidence>
<accession>A0A9D5BGH4</accession>
<feature type="region of interest" description="Disordered" evidence="2">
    <location>
        <begin position="333"/>
        <end position="356"/>
    </location>
</feature>
<proteinExistence type="predicted"/>
<sequence length="356" mass="41940">MPNSIQRKFTLKYGRILDLLGVPVKLEVITALAQIYDPPLRCFLFQYFLLAPMPEEFGLYLDLLKDRKRPYMGMGQKVKPKELAMTLGILIEDLLSHYKEDRDIQGLKRSYFEGVSRRMAGAEIWGSYVNVLALIMFGIVPFSQSLRQLGHPIWENPKEDELEEFILHKGDTSYKEFFRKVTCVWEKVHVKENKLKRKDTSSEESYTPWVKERVHLIKLPFVIDPTYISYILDSIPVSIEEVDHLRATIFWLQQDKESLEHSLYDTTYKENQVSYDLEQRDKQILENMEELQAEKSKRRKTLYEDMDSVKRNMEEMKDKINQFTRAITNMMEREAEDDRRKVASVSIPPPVDGNPL</sequence>
<evidence type="ECO:0000313" key="5">
    <source>
        <dbReference type="EMBL" id="KAI5443171.1"/>
    </source>
</evidence>
<evidence type="ECO:0000313" key="6">
    <source>
        <dbReference type="Proteomes" id="UP001058974"/>
    </source>
</evidence>
<dbReference type="InterPro" id="IPR056647">
    <property type="entry name" value="DUF7745"/>
</dbReference>
<comment type="caution">
    <text evidence="5">The sequence shown here is derived from an EMBL/GenBank/DDBJ whole genome shotgun (WGS) entry which is preliminary data.</text>
</comment>
<reference evidence="5 6" key="1">
    <citation type="journal article" date="2022" name="Nat. Genet.">
        <title>Improved pea reference genome and pan-genome highlight genomic features and evolutionary characteristics.</title>
        <authorList>
            <person name="Yang T."/>
            <person name="Liu R."/>
            <person name="Luo Y."/>
            <person name="Hu S."/>
            <person name="Wang D."/>
            <person name="Wang C."/>
            <person name="Pandey M.K."/>
            <person name="Ge S."/>
            <person name="Xu Q."/>
            <person name="Li N."/>
            <person name="Li G."/>
            <person name="Huang Y."/>
            <person name="Saxena R.K."/>
            <person name="Ji Y."/>
            <person name="Li M."/>
            <person name="Yan X."/>
            <person name="He Y."/>
            <person name="Liu Y."/>
            <person name="Wang X."/>
            <person name="Xiang C."/>
            <person name="Varshney R.K."/>
            <person name="Ding H."/>
            <person name="Gao S."/>
            <person name="Zong X."/>
        </authorList>
    </citation>
    <scope>NUCLEOTIDE SEQUENCE [LARGE SCALE GENOMIC DNA]</scope>
    <source>
        <strain evidence="5 6">cv. Zhongwan 6</strain>
    </source>
</reference>
<feature type="domain" description="DUF7745" evidence="4">
    <location>
        <begin position="145"/>
        <end position="214"/>
    </location>
</feature>
<dbReference type="AlphaFoldDB" id="A0A9D5BGH4"/>
<keyword evidence="3" id="KW-1133">Transmembrane helix</keyword>
<evidence type="ECO:0000256" key="3">
    <source>
        <dbReference type="SAM" id="Phobius"/>
    </source>
</evidence>
<feature type="compositionally biased region" description="Pro residues" evidence="2">
    <location>
        <begin position="347"/>
        <end position="356"/>
    </location>
</feature>
<dbReference type="Pfam" id="PF24924">
    <property type="entry name" value="DUF7745"/>
    <property type="match status" value="2"/>
</dbReference>
<gene>
    <name evidence="5" type="ORF">KIW84_012002</name>
</gene>
<evidence type="ECO:0000256" key="2">
    <source>
        <dbReference type="SAM" id="MobiDB-lite"/>
    </source>
</evidence>
<organism evidence="5 6">
    <name type="scientific">Pisum sativum</name>
    <name type="common">Garden pea</name>
    <name type="synonym">Lathyrus oleraceus</name>
    <dbReference type="NCBI Taxonomy" id="3888"/>
    <lineage>
        <taxon>Eukaryota</taxon>
        <taxon>Viridiplantae</taxon>
        <taxon>Streptophyta</taxon>
        <taxon>Embryophyta</taxon>
        <taxon>Tracheophyta</taxon>
        <taxon>Spermatophyta</taxon>
        <taxon>Magnoliopsida</taxon>
        <taxon>eudicotyledons</taxon>
        <taxon>Gunneridae</taxon>
        <taxon>Pentapetalae</taxon>
        <taxon>rosids</taxon>
        <taxon>fabids</taxon>
        <taxon>Fabales</taxon>
        <taxon>Fabaceae</taxon>
        <taxon>Papilionoideae</taxon>
        <taxon>50 kb inversion clade</taxon>
        <taxon>NPAAA clade</taxon>
        <taxon>Hologalegina</taxon>
        <taxon>IRL clade</taxon>
        <taxon>Fabeae</taxon>
        <taxon>Lathyrus</taxon>
    </lineage>
</organism>
<keyword evidence="1" id="KW-0175">Coiled coil</keyword>
<dbReference type="EMBL" id="JAMSHJ010000001">
    <property type="protein sequence ID" value="KAI5443171.1"/>
    <property type="molecule type" value="Genomic_DNA"/>
</dbReference>
<keyword evidence="6" id="KW-1185">Reference proteome</keyword>
<dbReference type="PANTHER" id="PTHR48154:SF1">
    <property type="entry name" value="PROTEIN, PUTATIVE-RELATED"/>
    <property type="match status" value="1"/>
</dbReference>
<dbReference type="PANTHER" id="PTHR48154">
    <property type="entry name" value="PROTEIN, PUTATIVE-RELATED"/>
    <property type="match status" value="1"/>
</dbReference>
<keyword evidence="3" id="KW-0812">Transmembrane</keyword>
<protein>
    <recommendedName>
        <fullName evidence="4">DUF7745 domain-containing protein</fullName>
    </recommendedName>
</protein>
<dbReference type="Proteomes" id="UP001058974">
    <property type="component" value="Chromosome 1"/>
</dbReference>
<feature type="domain" description="DUF7745" evidence="4">
    <location>
        <begin position="5"/>
        <end position="143"/>
    </location>
</feature>
<evidence type="ECO:0000256" key="1">
    <source>
        <dbReference type="SAM" id="Coils"/>
    </source>
</evidence>
<name>A0A9D5BGH4_PEA</name>
<keyword evidence="3" id="KW-0472">Membrane</keyword>
<dbReference type="Gramene" id="Psat01G0200200-T1">
    <property type="protein sequence ID" value="KAI5443171.1"/>
    <property type="gene ID" value="KIW84_012002"/>
</dbReference>
<feature type="coiled-coil region" evidence="1">
    <location>
        <begin position="299"/>
        <end position="333"/>
    </location>
</feature>